<evidence type="ECO:0000256" key="8">
    <source>
        <dbReference type="ARBA" id="ARBA00023136"/>
    </source>
</evidence>
<dbReference type="InterPro" id="IPR002543">
    <property type="entry name" value="FtsK_dom"/>
</dbReference>
<evidence type="ECO:0000256" key="2">
    <source>
        <dbReference type="ARBA" id="ARBA00022475"/>
    </source>
</evidence>
<feature type="transmembrane region" description="Helical" evidence="11">
    <location>
        <begin position="55"/>
        <end position="74"/>
    </location>
</feature>
<feature type="transmembrane region" description="Helical" evidence="11">
    <location>
        <begin position="23"/>
        <end position="43"/>
    </location>
</feature>
<dbReference type="Pfam" id="PF01580">
    <property type="entry name" value="FtsK_SpoIIIE"/>
    <property type="match status" value="2"/>
</dbReference>
<dbReference type="InterPro" id="IPR003593">
    <property type="entry name" value="AAA+_ATPase"/>
</dbReference>
<evidence type="ECO:0000313" key="14">
    <source>
        <dbReference type="Proteomes" id="UP000078396"/>
    </source>
</evidence>
<dbReference type="GO" id="GO:0003677">
    <property type="term" value="F:DNA binding"/>
    <property type="evidence" value="ECO:0007669"/>
    <property type="project" value="InterPro"/>
</dbReference>
<keyword evidence="7 11" id="KW-1133">Transmembrane helix</keyword>
<dbReference type="InterPro" id="IPR050206">
    <property type="entry name" value="FtsK/SpoIIIE/SftA"/>
</dbReference>
<evidence type="ECO:0000256" key="11">
    <source>
        <dbReference type="SAM" id="Phobius"/>
    </source>
</evidence>
<dbReference type="PROSITE" id="PS50901">
    <property type="entry name" value="FTSK"/>
    <property type="match status" value="3"/>
</dbReference>
<dbReference type="NCBIfam" id="TIGR03925">
    <property type="entry name" value="T7SS_EccC_b"/>
    <property type="match status" value="1"/>
</dbReference>
<dbReference type="SMART" id="SM00382">
    <property type="entry name" value="AAA"/>
    <property type="match status" value="3"/>
</dbReference>
<keyword evidence="3 11" id="KW-0812">Transmembrane</keyword>
<feature type="binding site" evidence="9">
    <location>
        <begin position="373"/>
        <end position="380"/>
    </location>
    <ligand>
        <name>ATP</name>
        <dbReference type="ChEBI" id="CHEBI:30616"/>
    </ligand>
</feature>
<dbReference type="PANTHER" id="PTHR22683:SF1">
    <property type="entry name" value="TYPE VII SECRETION SYSTEM PROTEIN ESSC"/>
    <property type="match status" value="1"/>
</dbReference>
<comment type="subcellular location">
    <subcellularLocation>
        <location evidence="1">Cell membrane</location>
        <topology evidence="1">Multi-pass membrane protein</topology>
    </subcellularLocation>
</comment>
<dbReference type="OrthoDB" id="9807790at2"/>
<dbReference type="InterPro" id="IPR023836">
    <property type="entry name" value="EccCa-like_Actinobacteria"/>
</dbReference>
<feature type="binding site" evidence="9">
    <location>
        <begin position="940"/>
        <end position="947"/>
    </location>
    <ligand>
        <name>ATP</name>
        <dbReference type="ChEBI" id="CHEBI:30616"/>
    </ligand>
</feature>
<evidence type="ECO:0000256" key="1">
    <source>
        <dbReference type="ARBA" id="ARBA00004651"/>
    </source>
</evidence>
<sequence length="1140" mass="122710">METGRIVVEAPPEPPVPTPVSPLARLMPMAMIVAMGGMTALYLTSTDTATRSPMFLFFPAMMLVSLIGTLAYGARGGADRTGELSAQRADYLRYLEALDVSLAESAERQHFDLHIAHPDPSSLWLLAGRNRMWERGEEHPDFLVARVGVGSRPSAVEVVAPDLGSDTDADPVTVEALRRLMVNRAAVDEVPLTVALRSSPLVTLPRPAARALVCQVAMLHHPDLVAISAPPTPEWEWVKWLPHRGSARVVHRVEITDGPAPPAPRESTTFIAIGPGGSEPRDELALADAVACARRIARYRPDRASTSRRARDWPALMGIDDPGAIDPERLWSRAARPASLRVPIGVAEDGSAVELDIKEAAADGMGPHGLCVGATGSGKSEFLRTLVLGMVAAHSPAELNLVLVDFKGGATFLGLENVHHVSAVITNLADEAPLVSRMREALSGEINRRQELLRAAGNATNIAEYARAHDEGRAPAPLPALFIVVDEFSEMLSQHPDFAELFVAIGRLGRSLGMHLLLATQRLEEGRLRGLETHLSYKICLKTFSASESRAVLGVPDAYHLPSQPGAAYLKTAAGALTRFQTAFVSGGYTPRFRRAEKQCEVRRFTAAETSEPAAEQPSLTPLCDTVLAQLAGRGTPAHRVWLPPLGASPHLRDILPSEPTGALQVPIGVVDRPFEQRRDLHVVDLSGATGNVAVVGSPRSGKSTALRTIMCSLAAAYDAAAVQFYCLDFGGGDLATLRNLPHVGSVASRRDTDLCRRTVAQLESLLRSREASVSDRYGDVFLVVDGWATLRQDFDGLENKITALAAQGLSYGIHVMIAASRWADLRPALKDQIGTRIELRLGDPADSEMDRRRARELADRPPGRGLTRDGRETAIALPSVDAIRDGGAAPPVELLPDRVDRRALSSPGGRSEVALGLRERDLRPTSVDFAEHSHLLVLGDNECGKTAVLRLLCTELAETTHDVRLEIVDYRRTLVGVVETGCLTGYSVSATAVTSRIAALAETLNARMPDEFVTQRQLRDRSWWTGPDVFVIVDDYDLVAGATGNPLTPLADFLPYAKDLGLHVIVARRSGGAARAMFDPVLARMRDTGCAGLMMSATPDDGVLLGAVRPVPLPAGRGTLVMRGKPDELVQVGWVEPPP</sequence>
<evidence type="ECO:0000256" key="6">
    <source>
        <dbReference type="ARBA" id="ARBA00022840"/>
    </source>
</evidence>
<evidence type="ECO:0000256" key="5">
    <source>
        <dbReference type="ARBA" id="ARBA00022741"/>
    </source>
</evidence>
<dbReference type="Proteomes" id="UP000078396">
    <property type="component" value="Unassembled WGS sequence"/>
</dbReference>
<evidence type="ECO:0000256" key="10">
    <source>
        <dbReference type="SAM" id="MobiDB-lite"/>
    </source>
</evidence>
<keyword evidence="2" id="KW-1003">Cell membrane</keyword>
<evidence type="ECO:0000313" key="13">
    <source>
        <dbReference type="EMBL" id="OAN34507.1"/>
    </source>
</evidence>
<evidence type="ECO:0000256" key="7">
    <source>
        <dbReference type="ARBA" id="ARBA00022989"/>
    </source>
</evidence>
<evidence type="ECO:0000256" key="3">
    <source>
        <dbReference type="ARBA" id="ARBA00022692"/>
    </source>
</evidence>
<gene>
    <name evidence="13" type="ORF">A4X20_07365</name>
</gene>
<dbReference type="STRING" id="912594.AWC12_06455"/>
<proteinExistence type="predicted"/>
<keyword evidence="6 9" id="KW-0067">ATP-binding</keyword>
<name>A0A178LPL5_MYCIR</name>
<feature type="domain" description="FtsK" evidence="12">
    <location>
        <begin position="678"/>
        <end position="849"/>
    </location>
</feature>
<protein>
    <submittedName>
        <fullName evidence="13">Type VII secretion protein EccC</fullName>
    </submittedName>
</protein>
<evidence type="ECO:0000256" key="9">
    <source>
        <dbReference type="PROSITE-ProRule" id="PRU00289"/>
    </source>
</evidence>
<organism evidence="13 14">
    <name type="scientific">Mycolicibacterium iranicum</name>
    <name type="common">Mycobacterium iranicum</name>
    <dbReference type="NCBI Taxonomy" id="912594"/>
    <lineage>
        <taxon>Bacteria</taxon>
        <taxon>Bacillati</taxon>
        <taxon>Actinomycetota</taxon>
        <taxon>Actinomycetes</taxon>
        <taxon>Mycobacteriales</taxon>
        <taxon>Mycobacteriaceae</taxon>
        <taxon>Mycolicibacterium</taxon>
    </lineage>
</organism>
<dbReference type="PANTHER" id="PTHR22683">
    <property type="entry name" value="SPORULATION PROTEIN RELATED"/>
    <property type="match status" value="1"/>
</dbReference>
<dbReference type="Gene3D" id="3.40.50.300">
    <property type="entry name" value="P-loop containing nucleotide triphosphate hydrolases"/>
    <property type="match status" value="3"/>
</dbReference>
<dbReference type="GO" id="GO:0005524">
    <property type="term" value="F:ATP binding"/>
    <property type="evidence" value="ECO:0007669"/>
    <property type="project" value="UniProtKB-UniRule"/>
</dbReference>
<reference evidence="13 14" key="1">
    <citation type="submission" date="2016-04" db="EMBL/GenBank/DDBJ databases">
        <title>Draft Genome Sequences of Staphylococcus capitis Strain H36, S. capitis Strain H65, S. cohnii Strain H62, S. hominis Strain H69, Mycobacterium iranicum Strain H39, Plantibacter sp. Strain H53, Pseudomonas oryzihabitans Strain H72, and Microbacterium sp. Strain H83, isolated from residential settings.</title>
        <authorList>
            <person name="Lymperopoulou D."/>
            <person name="Adams R.I."/>
            <person name="Lindow S."/>
            <person name="Coil D.A."/>
            <person name="Jospin G."/>
            <person name="Eisen J.A."/>
        </authorList>
    </citation>
    <scope>NUCLEOTIDE SEQUENCE [LARGE SCALE GENOMIC DNA]</scope>
    <source>
        <strain evidence="13 14">H39</strain>
    </source>
</reference>
<feature type="domain" description="FtsK" evidence="12">
    <location>
        <begin position="350"/>
        <end position="550"/>
    </location>
</feature>
<keyword evidence="4" id="KW-0677">Repeat</keyword>
<dbReference type="EMBL" id="LWCS01000043">
    <property type="protein sequence ID" value="OAN34507.1"/>
    <property type="molecule type" value="Genomic_DNA"/>
</dbReference>
<feature type="binding site" evidence="9">
    <location>
        <begin position="697"/>
        <end position="704"/>
    </location>
    <ligand>
        <name>ATP</name>
        <dbReference type="ChEBI" id="CHEBI:30616"/>
    </ligand>
</feature>
<evidence type="ECO:0000256" key="4">
    <source>
        <dbReference type="ARBA" id="ARBA00022737"/>
    </source>
</evidence>
<dbReference type="InterPro" id="IPR027417">
    <property type="entry name" value="P-loop_NTPase"/>
</dbReference>
<feature type="domain" description="FtsK" evidence="12">
    <location>
        <begin position="923"/>
        <end position="1105"/>
    </location>
</feature>
<dbReference type="SUPFAM" id="SSF52540">
    <property type="entry name" value="P-loop containing nucleoside triphosphate hydrolases"/>
    <property type="match status" value="3"/>
</dbReference>
<dbReference type="InterPro" id="IPR023837">
    <property type="entry name" value="EccCb-like_Actinobacteria"/>
</dbReference>
<keyword evidence="8 11" id="KW-0472">Membrane</keyword>
<evidence type="ECO:0000259" key="12">
    <source>
        <dbReference type="PROSITE" id="PS50901"/>
    </source>
</evidence>
<dbReference type="GO" id="GO:0005886">
    <property type="term" value="C:plasma membrane"/>
    <property type="evidence" value="ECO:0007669"/>
    <property type="project" value="UniProtKB-SubCell"/>
</dbReference>
<comment type="caution">
    <text evidence="13">The sequence shown here is derived from an EMBL/GenBank/DDBJ whole genome shotgun (WGS) entry which is preliminary data.</text>
</comment>
<dbReference type="AlphaFoldDB" id="A0A178LPL5"/>
<feature type="region of interest" description="Disordered" evidence="10">
    <location>
        <begin position="848"/>
        <end position="872"/>
    </location>
</feature>
<keyword evidence="5 9" id="KW-0547">Nucleotide-binding</keyword>
<accession>A0A178LPL5</accession>
<dbReference type="NCBIfam" id="TIGR03924">
    <property type="entry name" value="T7SS_EccC_a"/>
    <property type="match status" value="1"/>
</dbReference>